<organism evidence="1 2">
    <name type="scientific">Massilia soli</name>
    <dbReference type="NCBI Taxonomy" id="2792854"/>
    <lineage>
        <taxon>Bacteria</taxon>
        <taxon>Pseudomonadati</taxon>
        <taxon>Pseudomonadota</taxon>
        <taxon>Betaproteobacteria</taxon>
        <taxon>Burkholderiales</taxon>
        <taxon>Oxalobacteraceae</taxon>
        <taxon>Telluria group</taxon>
        <taxon>Massilia</taxon>
    </lineage>
</organism>
<sequence length="309" mass="33512">MSIRFLANGVVILWTMFLAQAGAMAKENRLSNMPPCMAIIKSSADAADKADWIVEANLDDAMVPSTDQNQLFLTISDMEEVKGGWPGKRGATGSVLVGQCFPGGKVAFDGPAGKRLFGQRLRLFGSKHLDAPGRRVFYIEPVSVKMAPMRQSPPVSLETKIYRQDATNPLPGGWHRAHSTGGEFSIDMPAPFQDVTAATSGKAGQMAGFMVRTTDASGLTFFAVREPNGPDPSMAGSFDTEMKSKRNKIVQFKGVSAVETSTTQGSVIMHSLMFRVPGGTYMLGVSAPKEREKESTLLRERFYQSLAFD</sequence>
<evidence type="ECO:0000313" key="1">
    <source>
        <dbReference type="EMBL" id="MBZ2207168.1"/>
    </source>
</evidence>
<accession>A0ABS7SPD9</accession>
<comment type="caution">
    <text evidence="1">The sequence shown here is derived from an EMBL/GenBank/DDBJ whole genome shotgun (WGS) entry which is preliminary data.</text>
</comment>
<evidence type="ECO:0000313" key="2">
    <source>
        <dbReference type="Proteomes" id="UP000809349"/>
    </source>
</evidence>
<name>A0ABS7SPD9_9BURK</name>
<dbReference type="Proteomes" id="UP000809349">
    <property type="component" value="Unassembled WGS sequence"/>
</dbReference>
<dbReference type="RefSeq" id="WP_223467670.1">
    <property type="nucleotide sequence ID" value="NZ_JAFBIL020000003.1"/>
</dbReference>
<reference evidence="1 2" key="1">
    <citation type="submission" date="2021-01" db="EMBL/GenBank/DDBJ databases">
        <authorList>
            <person name="Ruan W."/>
            <person name="Khan S.A."/>
            <person name="Jeon C.O."/>
        </authorList>
    </citation>
    <scope>NUCLEOTIDE SEQUENCE [LARGE SCALE GENOMIC DNA]</scope>
    <source>
        <strain evidence="1 2">R798</strain>
    </source>
</reference>
<reference evidence="1 2" key="2">
    <citation type="submission" date="2021-08" db="EMBL/GenBank/DDBJ databases">
        <title>Massilia sp. R798.</title>
        <authorList>
            <person name="Baek J.H."/>
            <person name="Jung H.S."/>
            <person name="Kim K.R."/>
            <person name="Jeon C.O."/>
        </authorList>
    </citation>
    <scope>NUCLEOTIDE SEQUENCE [LARGE SCALE GENOMIC DNA]</scope>
    <source>
        <strain evidence="1 2">R798</strain>
    </source>
</reference>
<gene>
    <name evidence="1" type="ORF">I4X03_007830</name>
</gene>
<protein>
    <submittedName>
        <fullName evidence="1">Uncharacterized protein</fullName>
    </submittedName>
</protein>
<keyword evidence="2" id="KW-1185">Reference proteome</keyword>
<dbReference type="EMBL" id="JAFBIL020000003">
    <property type="protein sequence ID" value="MBZ2207168.1"/>
    <property type="molecule type" value="Genomic_DNA"/>
</dbReference>
<proteinExistence type="predicted"/>